<dbReference type="Proteomes" id="UP001434883">
    <property type="component" value="Unassembled WGS sequence"/>
</dbReference>
<gene>
    <name evidence="2" type="ORF">XENOCAPTIV_028357</name>
</gene>
<feature type="chain" id="PRO_5045649713" evidence="1">
    <location>
        <begin position="18"/>
        <end position="111"/>
    </location>
</feature>
<dbReference type="EMBL" id="JAHRIN010017576">
    <property type="protein sequence ID" value="MEQ2197366.1"/>
    <property type="molecule type" value="Genomic_DNA"/>
</dbReference>
<comment type="caution">
    <text evidence="2">The sequence shown here is derived from an EMBL/GenBank/DDBJ whole genome shotgun (WGS) entry which is preliminary data.</text>
</comment>
<evidence type="ECO:0000313" key="3">
    <source>
        <dbReference type="Proteomes" id="UP001434883"/>
    </source>
</evidence>
<accession>A0ABV0QNF7</accession>
<protein>
    <submittedName>
        <fullName evidence="2">Uncharacterized protein</fullName>
    </submittedName>
</protein>
<name>A0ABV0QNF7_9TELE</name>
<evidence type="ECO:0000313" key="2">
    <source>
        <dbReference type="EMBL" id="MEQ2197366.1"/>
    </source>
</evidence>
<keyword evidence="3" id="KW-1185">Reference proteome</keyword>
<sequence length="111" mass="12101">MISVILTAFSLLERVLTESAHFPALPCLPSLPTFLHYTAVRFYFQSVLVGSALPCSQPSSHPCLIFSASPLHTLSFLTLLCVLSYFSPLGVFLSMFISLSEQEECSAAAQL</sequence>
<evidence type="ECO:0000256" key="1">
    <source>
        <dbReference type="SAM" id="SignalP"/>
    </source>
</evidence>
<feature type="signal peptide" evidence="1">
    <location>
        <begin position="1"/>
        <end position="17"/>
    </location>
</feature>
<reference evidence="2 3" key="1">
    <citation type="submission" date="2021-06" db="EMBL/GenBank/DDBJ databases">
        <authorList>
            <person name="Palmer J.M."/>
        </authorList>
    </citation>
    <scope>NUCLEOTIDE SEQUENCE [LARGE SCALE GENOMIC DNA]</scope>
    <source>
        <strain evidence="2 3">XC_2019</strain>
        <tissue evidence="2">Muscle</tissue>
    </source>
</reference>
<keyword evidence="1" id="KW-0732">Signal</keyword>
<organism evidence="2 3">
    <name type="scientific">Xenoophorus captivus</name>
    <dbReference type="NCBI Taxonomy" id="1517983"/>
    <lineage>
        <taxon>Eukaryota</taxon>
        <taxon>Metazoa</taxon>
        <taxon>Chordata</taxon>
        <taxon>Craniata</taxon>
        <taxon>Vertebrata</taxon>
        <taxon>Euteleostomi</taxon>
        <taxon>Actinopterygii</taxon>
        <taxon>Neopterygii</taxon>
        <taxon>Teleostei</taxon>
        <taxon>Neoteleostei</taxon>
        <taxon>Acanthomorphata</taxon>
        <taxon>Ovalentaria</taxon>
        <taxon>Atherinomorphae</taxon>
        <taxon>Cyprinodontiformes</taxon>
        <taxon>Goodeidae</taxon>
        <taxon>Xenoophorus</taxon>
    </lineage>
</organism>
<proteinExistence type="predicted"/>